<organism evidence="2 3">
    <name type="scientific">Rhizophagus irregularis</name>
    <dbReference type="NCBI Taxonomy" id="588596"/>
    <lineage>
        <taxon>Eukaryota</taxon>
        <taxon>Fungi</taxon>
        <taxon>Fungi incertae sedis</taxon>
        <taxon>Mucoromycota</taxon>
        <taxon>Glomeromycotina</taxon>
        <taxon>Glomeromycetes</taxon>
        <taxon>Glomerales</taxon>
        <taxon>Glomeraceae</taxon>
        <taxon>Rhizophagus</taxon>
    </lineage>
</organism>
<dbReference type="Proteomes" id="UP000684084">
    <property type="component" value="Unassembled WGS sequence"/>
</dbReference>
<name>A0A915Z4F7_9GLOM</name>
<evidence type="ECO:0000256" key="1">
    <source>
        <dbReference type="SAM" id="MobiDB-lite"/>
    </source>
</evidence>
<evidence type="ECO:0000313" key="2">
    <source>
        <dbReference type="EMBL" id="CAB5360462.1"/>
    </source>
</evidence>
<sequence>MTRDSTRNSLTSFGEWSSGPPGEIGWIVGHTSIESTSALAPDLPTTTESAGALVLDFLTTESAGALVFDLPTTESAGALVLDLPTTESAGALTDVIDFLFFILLF</sequence>
<comment type="caution">
    <text evidence="2">The sequence shown here is derived from an EMBL/GenBank/DDBJ whole genome shotgun (WGS) entry which is preliminary data.</text>
</comment>
<protein>
    <submittedName>
        <fullName evidence="2">Uncharacterized protein</fullName>
    </submittedName>
</protein>
<proteinExistence type="predicted"/>
<dbReference type="EMBL" id="CAGKOT010000015">
    <property type="protein sequence ID" value="CAB5360462.1"/>
    <property type="molecule type" value="Genomic_DNA"/>
</dbReference>
<dbReference type="VEuPathDB" id="FungiDB:RhiirFUN_004799"/>
<gene>
    <name evidence="2" type="ORF">CHRIB12_LOCUS8200</name>
</gene>
<dbReference type="AlphaFoldDB" id="A0A915Z4F7"/>
<reference evidence="2" key="1">
    <citation type="submission" date="2020-05" db="EMBL/GenBank/DDBJ databases">
        <authorList>
            <person name="Rincon C."/>
            <person name="Sanders R I."/>
            <person name="Robbins C."/>
            <person name="Chaturvedi A."/>
        </authorList>
    </citation>
    <scope>NUCLEOTIDE SEQUENCE</scope>
    <source>
        <strain evidence="2">CHB12</strain>
    </source>
</reference>
<accession>A0A915Z4F7</accession>
<feature type="region of interest" description="Disordered" evidence="1">
    <location>
        <begin position="1"/>
        <end position="22"/>
    </location>
</feature>
<evidence type="ECO:0000313" key="3">
    <source>
        <dbReference type="Proteomes" id="UP000684084"/>
    </source>
</evidence>